<feature type="region of interest" description="Disordered" evidence="4">
    <location>
        <begin position="357"/>
        <end position="380"/>
    </location>
</feature>
<evidence type="ECO:0000256" key="4">
    <source>
        <dbReference type="SAM" id="MobiDB-lite"/>
    </source>
</evidence>
<evidence type="ECO:0000313" key="6">
    <source>
        <dbReference type="Proteomes" id="UP000002630"/>
    </source>
</evidence>
<dbReference type="PANTHER" id="PTHR43684">
    <property type="match status" value="1"/>
</dbReference>
<feature type="region of interest" description="Disordered" evidence="4">
    <location>
        <begin position="50"/>
        <end position="76"/>
    </location>
</feature>
<dbReference type="AlphaFoldDB" id="D8LTV0"/>
<comment type="subcellular location">
    <subcellularLocation>
        <location evidence="1">Peroxisome</location>
    </subcellularLocation>
</comment>
<dbReference type="GO" id="GO:0004165">
    <property type="term" value="F:delta(3)-delta(2)-enoyl-CoA isomerase activity"/>
    <property type="evidence" value="ECO:0007669"/>
    <property type="project" value="UniProtKB-ARBA"/>
</dbReference>
<dbReference type="InParanoid" id="D8LTV0"/>
<dbReference type="Pfam" id="PF00378">
    <property type="entry name" value="ECH_1"/>
    <property type="match status" value="2"/>
</dbReference>
<keyword evidence="2" id="KW-0576">Peroxisome</keyword>
<name>D8LTV0_ECTSI</name>
<keyword evidence="6" id="KW-1185">Reference proteome</keyword>
<organism evidence="5 6">
    <name type="scientific">Ectocarpus siliculosus</name>
    <name type="common">Brown alga</name>
    <name type="synonym">Conferva siliculosa</name>
    <dbReference type="NCBI Taxonomy" id="2880"/>
    <lineage>
        <taxon>Eukaryota</taxon>
        <taxon>Sar</taxon>
        <taxon>Stramenopiles</taxon>
        <taxon>Ochrophyta</taxon>
        <taxon>PX clade</taxon>
        <taxon>Phaeophyceae</taxon>
        <taxon>Ectocarpales</taxon>
        <taxon>Ectocarpaceae</taxon>
        <taxon>Ectocarpus</taxon>
    </lineage>
</organism>
<dbReference type="InterPro" id="IPR001753">
    <property type="entry name" value="Enoyl-CoA_hydra/iso"/>
</dbReference>
<feature type="compositionally biased region" description="Gly residues" evidence="4">
    <location>
        <begin position="67"/>
        <end position="76"/>
    </location>
</feature>
<dbReference type="GO" id="GO:0005777">
    <property type="term" value="C:peroxisome"/>
    <property type="evidence" value="ECO:0007669"/>
    <property type="project" value="UniProtKB-SubCell"/>
</dbReference>
<evidence type="ECO:0000313" key="5">
    <source>
        <dbReference type="EMBL" id="CBN73997.1"/>
    </source>
</evidence>
<dbReference type="SUPFAM" id="SSF52096">
    <property type="entry name" value="ClpP/crotonase"/>
    <property type="match status" value="2"/>
</dbReference>
<dbReference type="OrthoDB" id="409763at2759"/>
<dbReference type="Gene3D" id="3.90.226.10">
    <property type="entry name" value="2-enoyl-CoA Hydratase, Chain A, domain 1"/>
    <property type="match status" value="1"/>
</dbReference>
<dbReference type="Proteomes" id="UP000002630">
    <property type="component" value="Linkage Group LG07"/>
</dbReference>
<evidence type="ECO:0000256" key="3">
    <source>
        <dbReference type="ARBA" id="ARBA00023235"/>
    </source>
</evidence>
<sequence>MVPAERCLSPPRCMSPPASVQCRIASGGRILCECQCSAAGLKVNESTVELISPTRRDSPAEEREAGGHGGGWGRGGGGEDGVSCVLYQEEEGIATLTLNRPKSKHAFNGALYLRVVQLLETAERSESVLAVVITGSGGYFTSGADIKELQRQSISPVPMIQQPFGVFGSAVLRFPKLLVAAVNGPAVGVGVTLLPHCDLVYAYGGPPRTTSNASREGDVGGRRRHGIPAAREERAAGVKEGATLWTPFFRLAIVPEFCSSLTFPETLGLARANDMLIMGRKLSAQEALSSGLVSTVVTADTEKDFLMQVKHSVRQKVVETCFATESVRTFKRMVWRDRRPRMLRVFAEECGELDKRMQAGHPKAALKHLTKDPPARRSKL</sequence>
<protein>
    <submittedName>
        <fullName evidence="5">Enoyl-CoA hydratase</fullName>
    </submittedName>
</protein>
<keyword evidence="3" id="KW-0413">Isomerase</keyword>
<dbReference type="EMBL" id="FN649732">
    <property type="protein sequence ID" value="CBN73997.1"/>
    <property type="molecule type" value="Genomic_DNA"/>
</dbReference>
<accession>D8LTV0</accession>
<dbReference type="InterPro" id="IPR051053">
    <property type="entry name" value="ECH/Chromodomain_protein"/>
</dbReference>
<dbReference type="CDD" id="cd06558">
    <property type="entry name" value="crotonase-like"/>
    <property type="match status" value="1"/>
</dbReference>
<dbReference type="InterPro" id="IPR029045">
    <property type="entry name" value="ClpP/crotonase-like_dom_sf"/>
</dbReference>
<feature type="compositionally biased region" description="Basic and acidic residues" evidence="4">
    <location>
        <begin position="54"/>
        <end position="66"/>
    </location>
</feature>
<dbReference type="eggNOG" id="KOG0016">
    <property type="taxonomic scope" value="Eukaryota"/>
</dbReference>
<dbReference type="STRING" id="2880.D8LTV0"/>
<proteinExistence type="predicted"/>
<dbReference type="PANTHER" id="PTHR43684:SF1">
    <property type="entry name" value="ENOYL-COA DELTA ISOMERASE 2"/>
    <property type="match status" value="1"/>
</dbReference>
<dbReference type="EMBL" id="FN649137">
    <property type="protein sequence ID" value="CBN73997.1"/>
    <property type="molecule type" value="Genomic_DNA"/>
</dbReference>
<evidence type="ECO:0000256" key="2">
    <source>
        <dbReference type="ARBA" id="ARBA00023140"/>
    </source>
</evidence>
<evidence type="ECO:0000256" key="1">
    <source>
        <dbReference type="ARBA" id="ARBA00004275"/>
    </source>
</evidence>
<feature type="compositionally biased region" description="Basic and acidic residues" evidence="4">
    <location>
        <begin position="369"/>
        <end position="380"/>
    </location>
</feature>
<reference evidence="5 6" key="1">
    <citation type="journal article" date="2010" name="Nature">
        <title>The Ectocarpus genome and the independent evolution of multicellularity in brown algae.</title>
        <authorList>
            <person name="Cock J.M."/>
            <person name="Sterck L."/>
            <person name="Rouze P."/>
            <person name="Scornet D."/>
            <person name="Allen A.E."/>
            <person name="Amoutzias G."/>
            <person name="Anthouard V."/>
            <person name="Artiguenave F."/>
            <person name="Aury J.M."/>
            <person name="Badger J.H."/>
            <person name="Beszteri B."/>
            <person name="Billiau K."/>
            <person name="Bonnet E."/>
            <person name="Bothwell J.H."/>
            <person name="Bowler C."/>
            <person name="Boyen C."/>
            <person name="Brownlee C."/>
            <person name="Carrano C.J."/>
            <person name="Charrier B."/>
            <person name="Cho G.Y."/>
            <person name="Coelho S.M."/>
            <person name="Collen J."/>
            <person name="Corre E."/>
            <person name="Da Silva C."/>
            <person name="Delage L."/>
            <person name="Delaroque N."/>
            <person name="Dittami S.M."/>
            <person name="Doulbeau S."/>
            <person name="Elias M."/>
            <person name="Farnham G."/>
            <person name="Gachon C.M."/>
            <person name="Gschloessl B."/>
            <person name="Heesch S."/>
            <person name="Jabbari K."/>
            <person name="Jubin C."/>
            <person name="Kawai H."/>
            <person name="Kimura K."/>
            <person name="Kloareg B."/>
            <person name="Kupper F.C."/>
            <person name="Lang D."/>
            <person name="Le Bail A."/>
            <person name="Leblanc C."/>
            <person name="Lerouge P."/>
            <person name="Lohr M."/>
            <person name="Lopez P.J."/>
            <person name="Martens C."/>
            <person name="Maumus F."/>
            <person name="Michel G."/>
            <person name="Miranda-Saavedra D."/>
            <person name="Morales J."/>
            <person name="Moreau H."/>
            <person name="Motomura T."/>
            <person name="Nagasato C."/>
            <person name="Napoli C.A."/>
            <person name="Nelson D.R."/>
            <person name="Nyvall-Collen P."/>
            <person name="Peters A.F."/>
            <person name="Pommier C."/>
            <person name="Potin P."/>
            <person name="Poulain J."/>
            <person name="Quesneville H."/>
            <person name="Read B."/>
            <person name="Rensing S.A."/>
            <person name="Ritter A."/>
            <person name="Rousvoal S."/>
            <person name="Samanta M."/>
            <person name="Samson G."/>
            <person name="Schroeder D.C."/>
            <person name="Segurens B."/>
            <person name="Strittmatter M."/>
            <person name="Tonon T."/>
            <person name="Tregear J.W."/>
            <person name="Valentin K."/>
            <person name="von Dassow P."/>
            <person name="Yamagishi T."/>
            <person name="Van de Peer Y."/>
            <person name="Wincker P."/>
        </authorList>
    </citation>
    <scope>NUCLEOTIDE SEQUENCE [LARGE SCALE GENOMIC DNA]</scope>
    <source>
        <strain evidence="6">Ec32 / CCAP1310/4</strain>
    </source>
</reference>
<gene>
    <name evidence="5" type="ORF">Esi_0009_0196</name>
</gene>